<keyword evidence="1" id="KW-0175">Coiled coil</keyword>
<feature type="domain" description="L1 transposable element RRM" evidence="2">
    <location>
        <begin position="144"/>
        <end position="207"/>
    </location>
</feature>
<evidence type="ECO:0000259" key="2">
    <source>
        <dbReference type="Pfam" id="PF02994"/>
    </source>
</evidence>
<feature type="coiled-coil region" evidence="1">
    <location>
        <begin position="63"/>
        <end position="139"/>
    </location>
</feature>
<evidence type="ECO:0000313" key="3">
    <source>
        <dbReference type="EMBL" id="KAF6114663.1"/>
    </source>
</evidence>
<gene>
    <name evidence="3" type="ORF">HJG60_010618</name>
</gene>
<dbReference type="Gene3D" id="1.20.5.390">
    <property type="entry name" value="L1 transposable element, trimerization domain"/>
    <property type="match status" value="1"/>
</dbReference>
<dbReference type="Gene3D" id="3.30.70.1820">
    <property type="entry name" value="L1 transposable element, RRM domain"/>
    <property type="match status" value="1"/>
</dbReference>
<dbReference type="Pfam" id="PF02994">
    <property type="entry name" value="Transposase_22"/>
    <property type="match status" value="1"/>
</dbReference>
<dbReference type="PANTHER" id="PTHR11505">
    <property type="entry name" value="L1 TRANSPOSABLE ELEMENT-RELATED"/>
    <property type="match status" value="1"/>
</dbReference>
<dbReference type="SUPFAM" id="SSF57997">
    <property type="entry name" value="Tropomyosin"/>
    <property type="match status" value="1"/>
</dbReference>
<dbReference type="Proteomes" id="UP000664940">
    <property type="component" value="Unassembled WGS sequence"/>
</dbReference>
<proteinExistence type="predicted"/>
<sequence>MRKQRNNPQLKGKEEASGKMLNEIEATQLSDSEFKTMITRKFNELTMSFQKLEGNYIILTENYINMKEEIETLNKGQEEMKNTISELKNTVEGMKSRLDEVEDRISELEDRVENNIQKEQKKEKRLRKNEEILREMQDNMKCNNIRIIGISEGGEEEQGIENLVEQVMKENFPNLMREEVTQIQETQRVPIKRKPKRPTSRQIIIKMICHFKTKRES</sequence>
<name>A0A834AH93_9CHIR</name>
<evidence type="ECO:0000313" key="4">
    <source>
        <dbReference type="Proteomes" id="UP000664940"/>
    </source>
</evidence>
<protein>
    <recommendedName>
        <fullName evidence="2">L1 transposable element RRM domain-containing protein</fullName>
    </recommendedName>
</protein>
<dbReference type="InterPro" id="IPR004244">
    <property type="entry name" value="Transposase_22"/>
</dbReference>
<evidence type="ECO:0000256" key="1">
    <source>
        <dbReference type="SAM" id="Coils"/>
    </source>
</evidence>
<comment type="caution">
    <text evidence="3">The sequence shown here is derived from an EMBL/GenBank/DDBJ whole genome shotgun (WGS) entry which is preliminary data.</text>
</comment>
<accession>A0A834AH93</accession>
<dbReference type="AlphaFoldDB" id="A0A834AH93"/>
<dbReference type="InterPro" id="IPR043636">
    <property type="entry name" value="L1_RRM_dom"/>
</dbReference>
<organism evidence="3 4">
    <name type="scientific">Phyllostomus discolor</name>
    <name type="common">pale spear-nosed bat</name>
    <dbReference type="NCBI Taxonomy" id="89673"/>
    <lineage>
        <taxon>Eukaryota</taxon>
        <taxon>Metazoa</taxon>
        <taxon>Chordata</taxon>
        <taxon>Craniata</taxon>
        <taxon>Vertebrata</taxon>
        <taxon>Euteleostomi</taxon>
        <taxon>Mammalia</taxon>
        <taxon>Eutheria</taxon>
        <taxon>Laurasiatheria</taxon>
        <taxon>Chiroptera</taxon>
        <taxon>Yangochiroptera</taxon>
        <taxon>Phyllostomidae</taxon>
        <taxon>Phyllostominae</taxon>
        <taxon>Phyllostomus</taxon>
    </lineage>
</organism>
<reference evidence="3 4" key="1">
    <citation type="journal article" date="2020" name="Nature">
        <title>Six reference-quality genomes reveal evolution of bat adaptations.</title>
        <authorList>
            <person name="Jebb D."/>
            <person name="Huang Z."/>
            <person name="Pippel M."/>
            <person name="Hughes G.M."/>
            <person name="Lavrichenko K."/>
            <person name="Devanna P."/>
            <person name="Winkler S."/>
            <person name="Jermiin L.S."/>
            <person name="Skirmuntt E.C."/>
            <person name="Katzourakis A."/>
            <person name="Burkitt-Gray L."/>
            <person name="Ray D.A."/>
            <person name="Sullivan K.A.M."/>
            <person name="Roscito J.G."/>
            <person name="Kirilenko B.M."/>
            <person name="Davalos L.M."/>
            <person name="Corthals A.P."/>
            <person name="Power M.L."/>
            <person name="Jones G."/>
            <person name="Ransome R.D."/>
            <person name="Dechmann D.K.N."/>
            <person name="Locatelli A.G."/>
            <person name="Puechmaille S.J."/>
            <person name="Fedrigo O."/>
            <person name="Jarvis E.D."/>
            <person name="Hiller M."/>
            <person name="Vernes S.C."/>
            <person name="Myers E.W."/>
            <person name="Teeling E.C."/>
        </authorList>
    </citation>
    <scope>NUCLEOTIDE SEQUENCE [LARGE SCALE GENOMIC DNA]</scope>
    <source>
        <strain evidence="3">Bat1K_MPI-CBG_1</strain>
    </source>
</reference>
<dbReference type="EMBL" id="JABVXQ010000004">
    <property type="protein sequence ID" value="KAF6114663.1"/>
    <property type="molecule type" value="Genomic_DNA"/>
</dbReference>